<keyword evidence="1 3" id="KW-0547">Nucleotide-binding</keyword>
<dbReference type="InterPro" id="IPR018181">
    <property type="entry name" value="Heat_shock_70_CS"/>
</dbReference>
<dbReference type="PRINTS" id="PR00301">
    <property type="entry name" value="HEATSHOCK70"/>
</dbReference>
<dbReference type="SUPFAM" id="SSF100920">
    <property type="entry name" value="Heat shock protein 70kD (HSP70), peptide-binding domain"/>
    <property type="match status" value="1"/>
</dbReference>
<keyword evidence="2 3" id="KW-0067">ATP-binding</keyword>
<dbReference type="InterPro" id="IPR029047">
    <property type="entry name" value="HSP70_peptide-bd_sf"/>
</dbReference>
<evidence type="ECO:0000256" key="2">
    <source>
        <dbReference type="ARBA" id="ARBA00022840"/>
    </source>
</evidence>
<evidence type="ECO:0000259" key="4">
    <source>
        <dbReference type="Pfam" id="PF13456"/>
    </source>
</evidence>
<dbReference type="InterPro" id="IPR012337">
    <property type="entry name" value="RNaseH-like_sf"/>
</dbReference>
<dbReference type="SUPFAM" id="SSF53067">
    <property type="entry name" value="Actin-like ATPase domain"/>
    <property type="match status" value="1"/>
</dbReference>
<dbReference type="Pfam" id="PF00012">
    <property type="entry name" value="HSP70"/>
    <property type="match status" value="1"/>
</dbReference>
<dbReference type="AlphaFoldDB" id="A0A2Z6PD54"/>
<dbReference type="Gene3D" id="3.30.420.10">
    <property type="entry name" value="Ribonuclease H-like superfamily/Ribonuclease H"/>
    <property type="match status" value="1"/>
</dbReference>
<dbReference type="Pfam" id="PF13456">
    <property type="entry name" value="RVT_3"/>
    <property type="match status" value="1"/>
</dbReference>
<proteinExistence type="inferred from homology"/>
<keyword evidence="6" id="KW-1185">Reference proteome</keyword>
<dbReference type="GO" id="GO:0004523">
    <property type="term" value="F:RNA-DNA hybrid ribonuclease activity"/>
    <property type="evidence" value="ECO:0007669"/>
    <property type="project" value="InterPro"/>
</dbReference>
<sequence length="751" mass="85350">MEHYFIPYRSALFHYIPSIQSNVDDVVLVGGSSRIPKVQQLLQNFFNGKELCKSINPDESVAYGAAVQAALLSDDIKNVPKLVLQDVTPLSLGRSVTGDIMNVVIPRNTCIPVKKTCRYSSSVDNQISDLINVYEGERARASDNDLIGSFCLNGIPAAPRNTIISEVCFAIDKNGILTVSAKNNASGTSATTTITNHKERLSRLASGRSSAMAIRHLGRQLHHGNLKDMLGIPIFVLGFAFGPFEITWHNESIATDGRKIHWVNWTKVCRHKKAGGIGFKNLRAFNEALLAKQGWRLITNPNSLVAQMLKAKYHPKATFLKATPKHLMSYSRKSILQASWILKKGCYWTVGKGDHIHIWEDNWIHQKGNFNTWSQKPADTEYIMVKDIMNRETQGWNDQVINEIFLPQEAQKIYHLPIIDRSQPDTLTWAYTMDGNYTVKSGYQAIIEWEGEKQQDKASSSNIDNEHWNMLWQLKVPPKQSHLIWRILNGALPVWLAFPLTINLHSNKITNMEDWIIYMFHHIDPKGMEMVTSVIYNMWFARNQKIFQEKTLPPHEISNRASLHLSEYQNFCIANPPIHRPKSTRSSGHNTSWSPPPRGSLKINVDAHFCDGHWYSGMILRREDESTVGAITRVHKGSDDSNLGEDMGLNDALDWLEQEKLSEVVIEMDNQSVVEAVKKRKAIRKAWRSVVARCVKFLQVNPRSSIAWVKRSVNRVAHELANWAEQEPNKVWPNSFPCCISNHILKDMVIV</sequence>
<gene>
    <name evidence="5" type="ORF">TSUD_302670</name>
</gene>
<dbReference type="Proteomes" id="UP000242715">
    <property type="component" value="Unassembled WGS sequence"/>
</dbReference>
<dbReference type="GO" id="GO:0005524">
    <property type="term" value="F:ATP binding"/>
    <property type="evidence" value="ECO:0007669"/>
    <property type="project" value="UniProtKB-KW"/>
</dbReference>
<dbReference type="GO" id="GO:0140662">
    <property type="term" value="F:ATP-dependent protein folding chaperone"/>
    <property type="evidence" value="ECO:0007669"/>
    <property type="project" value="InterPro"/>
</dbReference>
<organism evidence="5 6">
    <name type="scientific">Trifolium subterraneum</name>
    <name type="common">Subterranean clover</name>
    <dbReference type="NCBI Taxonomy" id="3900"/>
    <lineage>
        <taxon>Eukaryota</taxon>
        <taxon>Viridiplantae</taxon>
        <taxon>Streptophyta</taxon>
        <taxon>Embryophyta</taxon>
        <taxon>Tracheophyta</taxon>
        <taxon>Spermatophyta</taxon>
        <taxon>Magnoliopsida</taxon>
        <taxon>eudicotyledons</taxon>
        <taxon>Gunneridae</taxon>
        <taxon>Pentapetalae</taxon>
        <taxon>rosids</taxon>
        <taxon>fabids</taxon>
        <taxon>Fabales</taxon>
        <taxon>Fabaceae</taxon>
        <taxon>Papilionoideae</taxon>
        <taxon>50 kb inversion clade</taxon>
        <taxon>NPAAA clade</taxon>
        <taxon>Hologalegina</taxon>
        <taxon>IRL clade</taxon>
        <taxon>Trifolieae</taxon>
        <taxon>Trifolium</taxon>
    </lineage>
</organism>
<dbReference type="InterPro" id="IPR036397">
    <property type="entry name" value="RNaseH_sf"/>
</dbReference>
<name>A0A2Z6PD54_TRISU</name>
<accession>A0A2Z6PD54</accession>
<dbReference type="PANTHER" id="PTHR19375">
    <property type="entry name" value="HEAT SHOCK PROTEIN 70KDA"/>
    <property type="match status" value="1"/>
</dbReference>
<dbReference type="Gene3D" id="2.60.34.10">
    <property type="entry name" value="Substrate Binding Domain Of DNAk, Chain A, domain 1"/>
    <property type="match status" value="1"/>
</dbReference>
<evidence type="ECO:0000313" key="5">
    <source>
        <dbReference type="EMBL" id="GAU47065.1"/>
    </source>
</evidence>
<evidence type="ECO:0000256" key="3">
    <source>
        <dbReference type="RuleBase" id="RU003322"/>
    </source>
</evidence>
<dbReference type="OrthoDB" id="1348681at2759"/>
<dbReference type="EMBL" id="DF974279">
    <property type="protein sequence ID" value="GAU47065.1"/>
    <property type="molecule type" value="Genomic_DNA"/>
</dbReference>
<dbReference type="InterPro" id="IPR044730">
    <property type="entry name" value="RNase_H-like_dom_plant"/>
</dbReference>
<feature type="domain" description="RNase H type-1" evidence="4">
    <location>
        <begin position="612"/>
        <end position="724"/>
    </location>
</feature>
<evidence type="ECO:0000313" key="6">
    <source>
        <dbReference type="Proteomes" id="UP000242715"/>
    </source>
</evidence>
<dbReference type="InterPro" id="IPR043129">
    <property type="entry name" value="ATPase_NBD"/>
</dbReference>
<comment type="similarity">
    <text evidence="3">Belongs to the heat shock protein 70 family.</text>
</comment>
<dbReference type="PROSITE" id="PS01036">
    <property type="entry name" value="HSP70_3"/>
    <property type="match status" value="1"/>
</dbReference>
<dbReference type="CDD" id="cd06222">
    <property type="entry name" value="RNase_H_like"/>
    <property type="match status" value="1"/>
</dbReference>
<reference evidence="6" key="1">
    <citation type="journal article" date="2017" name="Front. Plant Sci.">
        <title>Climate Clever Clovers: New Paradigm to Reduce the Environmental Footprint of Ruminants by Breeding Low Methanogenic Forages Utilizing Haplotype Variation.</title>
        <authorList>
            <person name="Kaur P."/>
            <person name="Appels R."/>
            <person name="Bayer P.E."/>
            <person name="Keeble-Gagnere G."/>
            <person name="Wang J."/>
            <person name="Hirakawa H."/>
            <person name="Shirasawa K."/>
            <person name="Vercoe P."/>
            <person name="Stefanova K."/>
            <person name="Durmic Z."/>
            <person name="Nichols P."/>
            <person name="Revell C."/>
            <person name="Isobe S.N."/>
            <person name="Edwards D."/>
            <person name="Erskine W."/>
        </authorList>
    </citation>
    <scope>NUCLEOTIDE SEQUENCE [LARGE SCALE GENOMIC DNA]</scope>
    <source>
        <strain evidence="6">cv. Daliak</strain>
    </source>
</reference>
<evidence type="ECO:0000256" key="1">
    <source>
        <dbReference type="ARBA" id="ARBA00022741"/>
    </source>
</evidence>
<dbReference type="SUPFAM" id="SSF53098">
    <property type="entry name" value="Ribonuclease H-like"/>
    <property type="match status" value="1"/>
</dbReference>
<dbReference type="GO" id="GO:0003676">
    <property type="term" value="F:nucleic acid binding"/>
    <property type="evidence" value="ECO:0007669"/>
    <property type="project" value="InterPro"/>
</dbReference>
<dbReference type="Gene3D" id="3.30.420.40">
    <property type="match status" value="2"/>
</dbReference>
<dbReference type="InterPro" id="IPR013126">
    <property type="entry name" value="Hsp_70_fam"/>
</dbReference>
<protein>
    <recommendedName>
        <fullName evidence="4">RNase H type-1 domain-containing protein</fullName>
    </recommendedName>
</protein>
<dbReference type="InterPro" id="IPR002156">
    <property type="entry name" value="RNaseH_domain"/>
</dbReference>